<protein>
    <recommendedName>
        <fullName evidence="7">Tetratricopeptide repeat protein</fullName>
    </recommendedName>
</protein>
<sequence>MSSHRFLIRGLVLFFLFAIPLCGLFPRQETKSTSTRWQLQFILGANGEGKQAQALLHSGHVADAEKAAEADLHTMMARASFGSFSLLLPYNNLGVVYATEGKYSEAHKMFARAIGLGRAAVSQGEMSSGYSAGSTYRQAGAGGGKGVVVQKKLLALCLMNNAATFRMEGKMAEAASLEHQAHILDPNLPLPASDR</sequence>
<keyword evidence="2" id="KW-0472">Membrane</keyword>
<dbReference type="Gene3D" id="1.25.40.10">
    <property type="entry name" value="Tetratricopeptide repeat domain"/>
    <property type="match status" value="1"/>
</dbReference>
<keyword evidence="2" id="KW-1133">Transmembrane helix</keyword>
<keyword evidence="5" id="KW-1185">Reference proteome</keyword>
<dbReference type="AlphaFoldDB" id="A0A0C1RUN0"/>
<dbReference type="Proteomes" id="UP000031594">
    <property type="component" value="Unassembled WGS sequence"/>
</dbReference>
<evidence type="ECO:0000313" key="4">
    <source>
        <dbReference type="EMBL" id="QDQ41943.1"/>
    </source>
</evidence>
<accession>A0A0C1RUN0</accession>
<keyword evidence="2" id="KW-0812">Transmembrane</keyword>
<reference evidence="6" key="3">
    <citation type="submission" date="2019-03" db="EMBL/GenBank/DDBJ databases">
        <title>Complete genome of Methylacidiphilum kamchatkense Kam1.</title>
        <authorList>
            <person name="Kruse T."/>
            <person name="Murarilal Ratnadevi C."/>
            <person name="Erikstad H.-A."/>
            <person name="Birkeland N.-K."/>
        </authorList>
    </citation>
    <scope>NUCLEOTIDE SEQUENCE [LARGE SCALE GENOMIC DNA]</scope>
    <source>
        <strain evidence="6">kam1</strain>
    </source>
</reference>
<evidence type="ECO:0000313" key="3">
    <source>
        <dbReference type="EMBL" id="KIE58671.1"/>
    </source>
</evidence>
<organism evidence="4 6">
    <name type="scientific">Methylacidiphilum kamchatkense Kam1</name>
    <dbReference type="NCBI Taxonomy" id="1202785"/>
    <lineage>
        <taxon>Bacteria</taxon>
        <taxon>Pseudomonadati</taxon>
        <taxon>Verrucomicrobiota</taxon>
        <taxon>Methylacidiphilae</taxon>
        <taxon>Methylacidiphilales</taxon>
        <taxon>Methylacidiphilaceae</taxon>
        <taxon>Methylacidiphilum (ex Ratnadevi et al. 2023)</taxon>
    </lineage>
</organism>
<reference evidence="3 5" key="1">
    <citation type="submission" date="2014-08" db="EMBL/GenBank/DDBJ databases">
        <title>Methylacidiphilum kamchatkense strain Kam1 draft genome sequence.</title>
        <authorList>
            <person name="Birkeland N.-K."/>
            <person name="Erikstad H.A."/>
        </authorList>
    </citation>
    <scope>NUCLEOTIDE SEQUENCE [LARGE SCALE GENOMIC DNA]</scope>
    <source>
        <strain evidence="3 5">Kam1</strain>
    </source>
</reference>
<dbReference type="KEGG" id="mkc:kam1_697"/>
<dbReference type="InterPro" id="IPR011990">
    <property type="entry name" value="TPR-like_helical_dom_sf"/>
</dbReference>
<reference evidence="4" key="2">
    <citation type="journal article" date="2019" name="BMC Genomics">
        <title>Complete genome sequence analysis of the thermoacidophilic verrucomicrobial methanotroph 'Candidatus Methylacidiphilum kamchatkense' strain Kam1 and comparison with its closest relatives.</title>
        <authorList>
            <person name="Kruse T."/>
            <person name="Ratnadevi C.M."/>
            <person name="Erikstad H.A."/>
            <person name="Birkeland N.K."/>
        </authorList>
    </citation>
    <scope>NUCLEOTIDE SEQUENCE</scope>
    <source>
        <strain evidence="4">Kam1</strain>
    </source>
</reference>
<dbReference type="EMBL" id="JQNX01000003">
    <property type="protein sequence ID" value="KIE58671.1"/>
    <property type="molecule type" value="Genomic_DNA"/>
</dbReference>
<name>A0A0C1RUN0_9BACT</name>
<dbReference type="RefSeq" id="WP_039721143.1">
    <property type="nucleotide sequence ID" value="NZ_CP037899.1"/>
</dbReference>
<evidence type="ECO:0000313" key="5">
    <source>
        <dbReference type="Proteomes" id="UP000031594"/>
    </source>
</evidence>
<evidence type="ECO:0000313" key="6">
    <source>
        <dbReference type="Proteomes" id="UP000315925"/>
    </source>
</evidence>
<dbReference type="SUPFAM" id="SSF48452">
    <property type="entry name" value="TPR-like"/>
    <property type="match status" value="1"/>
</dbReference>
<gene>
    <name evidence="3" type="ORF">A946_04305</name>
    <name evidence="4" type="ORF">kam1_697</name>
</gene>
<dbReference type="Proteomes" id="UP000315925">
    <property type="component" value="Chromosome"/>
</dbReference>
<feature type="transmembrane region" description="Helical" evidence="2">
    <location>
        <begin position="6"/>
        <end position="26"/>
    </location>
</feature>
<feature type="repeat" description="TPR" evidence="1">
    <location>
        <begin position="87"/>
        <end position="120"/>
    </location>
</feature>
<evidence type="ECO:0000256" key="2">
    <source>
        <dbReference type="SAM" id="Phobius"/>
    </source>
</evidence>
<dbReference type="EMBL" id="CP037899">
    <property type="protein sequence ID" value="QDQ41943.1"/>
    <property type="molecule type" value="Genomic_DNA"/>
</dbReference>
<dbReference type="PROSITE" id="PS50005">
    <property type="entry name" value="TPR"/>
    <property type="match status" value="1"/>
</dbReference>
<proteinExistence type="predicted"/>
<evidence type="ECO:0000256" key="1">
    <source>
        <dbReference type="PROSITE-ProRule" id="PRU00339"/>
    </source>
</evidence>
<evidence type="ECO:0008006" key="7">
    <source>
        <dbReference type="Google" id="ProtNLM"/>
    </source>
</evidence>
<dbReference type="OrthoDB" id="194415at2"/>
<keyword evidence="1" id="KW-0802">TPR repeat</keyword>
<dbReference type="InterPro" id="IPR019734">
    <property type="entry name" value="TPR_rpt"/>
</dbReference>